<accession>A0A8H9G6Z4</accession>
<dbReference type="Proteomes" id="UP000648535">
    <property type="component" value="Unassembled WGS sequence"/>
</dbReference>
<reference evidence="2" key="2">
    <citation type="submission" date="2020-09" db="EMBL/GenBank/DDBJ databases">
        <authorList>
            <person name="Sun Q."/>
            <person name="Ohkuma M."/>
        </authorList>
    </citation>
    <scope>NUCLEOTIDE SEQUENCE</scope>
    <source>
        <strain evidence="2">JCM 1480</strain>
    </source>
</reference>
<protein>
    <recommendedName>
        <fullName evidence="4">MalT-like TPR region domain-containing protein</fullName>
    </recommendedName>
</protein>
<feature type="region of interest" description="Disordered" evidence="1">
    <location>
        <begin position="228"/>
        <end position="292"/>
    </location>
</feature>
<comment type="caution">
    <text evidence="2">The sequence shown here is derived from an EMBL/GenBank/DDBJ whole genome shotgun (WGS) entry which is preliminary data.</text>
</comment>
<evidence type="ECO:0000313" key="2">
    <source>
        <dbReference type="EMBL" id="GGK94048.1"/>
    </source>
</evidence>
<feature type="region of interest" description="Disordered" evidence="1">
    <location>
        <begin position="1"/>
        <end position="68"/>
    </location>
</feature>
<feature type="compositionally biased region" description="Basic and acidic residues" evidence="1">
    <location>
        <begin position="235"/>
        <end position="251"/>
    </location>
</feature>
<gene>
    <name evidence="2" type="ORF">GCM10009769_10120</name>
</gene>
<dbReference type="InterPro" id="IPR011990">
    <property type="entry name" value="TPR-like_helical_dom_sf"/>
</dbReference>
<name>A0A8H9G6Z4_9MICO</name>
<sequence length="312" mass="34100">MLRHGGPSCGYVPPRARGTARSRQGAVTLEPMSLPPEDRQPHDRTDRARDGRHVAPVTAGVSPGSTFAPISLRPAVDAEAVQQRLRDLGQSRSTEALAERAELLRLLGRLDESLVVAEEVFRLTMFTGERQDKVAARIRRAHVLHDLGRHERAATEAALARDTARTEEWPELEGAAAELEGWSLFESGRYEEARSALSRAYQAFRQAGAPSERTDALRTAVEAAMRASISTADAQPEKPRTARDVAARQAEDDVEAAPRASRPEPSVADTEPPVRRRVLGAPDAARTEADDIWGRIAARAARKGQADPRPER</sequence>
<dbReference type="EMBL" id="BMOI01000003">
    <property type="protein sequence ID" value="GGK94048.1"/>
    <property type="molecule type" value="Genomic_DNA"/>
</dbReference>
<organism evidence="2 3">
    <name type="scientific">Curtobacterium luteum</name>
    <dbReference type="NCBI Taxonomy" id="33881"/>
    <lineage>
        <taxon>Bacteria</taxon>
        <taxon>Bacillati</taxon>
        <taxon>Actinomycetota</taxon>
        <taxon>Actinomycetes</taxon>
        <taxon>Micrococcales</taxon>
        <taxon>Microbacteriaceae</taxon>
        <taxon>Curtobacterium</taxon>
    </lineage>
</organism>
<proteinExistence type="predicted"/>
<dbReference type="AlphaFoldDB" id="A0A8H9G6Z4"/>
<evidence type="ECO:0000256" key="1">
    <source>
        <dbReference type="SAM" id="MobiDB-lite"/>
    </source>
</evidence>
<reference evidence="2" key="1">
    <citation type="journal article" date="2014" name="Int. J. Syst. Evol. Microbiol.">
        <title>Complete genome sequence of Corynebacterium casei LMG S-19264T (=DSM 44701T), isolated from a smear-ripened cheese.</title>
        <authorList>
            <consortium name="US DOE Joint Genome Institute (JGI-PGF)"/>
            <person name="Walter F."/>
            <person name="Albersmeier A."/>
            <person name="Kalinowski J."/>
            <person name="Ruckert C."/>
        </authorList>
    </citation>
    <scope>NUCLEOTIDE SEQUENCE</scope>
    <source>
        <strain evidence="2">JCM 1480</strain>
    </source>
</reference>
<dbReference type="Gene3D" id="1.25.40.10">
    <property type="entry name" value="Tetratricopeptide repeat domain"/>
    <property type="match status" value="1"/>
</dbReference>
<feature type="compositionally biased region" description="Basic and acidic residues" evidence="1">
    <location>
        <begin position="36"/>
        <end position="53"/>
    </location>
</feature>
<evidence type="ECO:0008006" key="4">
    <source>
        <dbReference type="Google" id="ProtNLM"/>
    </source>
</evidence>
<evidence type="ECO:0000313" key="3">
    <source>
        <dbReference type="Proteomes" id="UP000648535"/>
    </source>
</evidence>
<dbReference type="SUPFAM" id="SSF48452">
    <property type="entry name" value="TPR-like"/>
    <property type="match status" value="1"/>
</dbReference>